<name>A0A0C1W9Y0_9VIBR</name>
<evidence type="ECO:0000313" key="1">
    <source>
        <dbReference type="EMBL" id="KIF53137.1"/>
    </source>
</evidence>
<proteinExistence type="predicted"/>
<dbReference type="AlphaFoldDB" id="A0A0C1W9Y0"/>
<dbReference type="Proteomes" id="UP000031586">
    <property type="component" value="Unassembled WGS sequence"/>
</dbReference>
<protein>
    <submittedName>
        <fullName evidence="1">Uncharacterized protein</fullName>
    </submittedName>
</protein>
<dbReference type="PATRIC" id="fig|1229493.5.peg.955"/>
<dbReference type="EMBL" id="JPRD01000015">
    <property type="protein sequence ID" value="KIF53137.1"/>
    <property type="molecule type" value="Genomic_DNA"/>
</dbReference>
<sequence>MHPLHTRATVISAKVCQVEWFAGKNKCGLLNVQLDFDHKKHETALIGELLAIQHLIFDKNIFSMTKVVSPNYVQLFVSSLQILNIHSNPNGLSSQVYHASSFLRNRFKGVSLELFIDESKFEFINRSIVDIFPVEDPLIKHFTHIYLDAPALGSIMVNTHAIDQYIKHHESTGNPLKHPIDSLVSRMMNPELLKMDIPEHVLRHKLFEYQNNENIEVWGHPNATLKFLVVTDDNVRTLRTVFRKGFRLERTDV</sequence>
<gene>
    <name evidence="1" type="ORF">H735_09355</name>
</gene>
<evidence type="ECO:0000313" key="2">
    <source>
        <dbReference type="Proteomes" id="UP000031586"/>
    </source>
</evidence>
<reference evidence="1 2" key="1">
    <citation type="submission" date="2014-07" db="EMBL/GenBank/DDBJ databases">
        <title>Unique and conserved regions in Vibrio harveyi and related species in comparison with the shrimp pathogen Vibrio harveyi CAIM 1792.</title>
        <authorList>
            <person name="Espinoza-Valles I."/>
            <person name="Vora G."/>
            <person name="Leekitcharoenphon P."/>
            <person name="Ussery D."/>
            <person name="Hoj L."/>
            <person name="Gomez-Gil B."/>
        </authorList>
    </citation>
    <scope>NUCLEOTIDE SEQUENCE [LARGE SCALE GENOMIC DNA]</scope>
    <source>
        <strain evidence="2">CAIM 1854 / LMG 25443</strain>
    </source>
</reference>
<organism evidence="1 2">
    <name type="scientific">Vibrio owensii CAIM 1854 = LMG 25443</name>
    <dbReference type="NCBI Taxonomy" id="1229493"/>
    <lineage>
        <taxon>Bacteria</taxon>
        <taxon>Pseudomonadati</taxon>
        <taxon>Pseudomonadota</taxon>
        <taxon>Gammaproteobacteria</taxon>
        <taxon>Vibrionales</taxon>
        <taxon>Vibrionaceae</taxon>
        <taxon>Vibrio</taxon>
    </lineage>
</organism>
<dbReference type="RefSeq" id="WP_020194313.1">
    <property type="nucleotide sequence ID" value="NZ_BAOH01000005.1"/>
</dbReference>
<comment type="caution">
    <text evidence="1">The sequence shown here is derived from an EMBL/GenBank/DDBJ whole genome shotgun (WGS) entry which is preliminary data.</text>
</comment>
<accession>A0A0C1W9Y0</accession>